<evidence type="ECO:0000313" key="4">
    <source>
        <dbReference type="Proteomes" id="UP000823772"/>
    </source>
</evidence>
<dbReference type="PANTHER" id="PTHR43037:SF1">
    <property type="entry name" value="BLL1128 PROTEIN"/>
    <property type="match status" value="1"/>
</dbReference>
<gene>
    <name evidence="3" type="ORF">IAC87_03540</name>
</gene>
<evidence type="ECO:0000313" key="3">
    <source>
        <dbReference type="EMBL" id="MBO8481601.1"/>
    </source>
</evidence>
<dbReference type="InterPro" id="IPR050955">
    <property type="entry name" value="Plant_Biomass_Hydrol_Est"/>
</dbReference>
<comment type="caution">
    <text evidence="3">The sequence shown here is derived from an EMBL/GenBank/DDBJ whole genome shotgun (WGS) entry which is preliminary data.</text>
</comment>
<dbReference type="SUPFAM" id="SSF53474">
    <property type="entry name" value="alpha/beta-Hydrolases"/>
    <property type="match status" value="1"/>
</dbReference>
<dbReference type="InterPro" id="IPR029058">
    <property type="entry name" value="AB_hydrolase_fold"/>
</dbReference>
<dbReference type="Proteomes" id="UP000823772">
    <property type="component" value="Unassembled WGS sequence"/>
</dbReference>
<evidence type="ECO:0000256" key="2">
    <source>
        <dbReference type="SAM" id="SignalP"/>
    </source>
</evidence>
<accession>A0A9D9J0T2</accession>
<feature type="signal peptide" evidence="2">
    <location>
        <begin position="1"/>
        <end position="20"/>
    </location>
</feature>
<feature type="chain" id="PRO_5038439274" description="Poly(3-hydroxybutyrate) depolymerase" evidence="2">
    <location>
        <begin position="21"/>
        <end position="477"/>
    </location>
</feature>
<sequence>MRKIIYLTLIASVWAGMVLAGCKETTQEDPEIPDGGGNDSTEVIVPDITDEMITDYFGETLEGSDSLFNGTLAIWTDAIDENRERIWNLWVQANNQYSEDPLPAPDDLLNSHQASHWTLPQELEPNAIMPFYYGFKGSAPIEGYPLFVYLHGSGSKYAEWSTGLALCQEFDDSPSLYFIPQIPNIGDYYRWWQKAKQFAWEKLLRLAFISGDINPDRIYFFGISEGGYGSQRLASFYADYLAGAGPMAGGEPLRNAPPENCANIAFSLRTGGEDTGFYRNTLSIAAKNYFNELEAAHPGYYVHNVEIIPGYGHSIDYYPTTPWLKEYERNPYPTYVAWENFEMDGIYRDGFYNIAVIERSNDDYSTRTFYEMTIDGNDITMNVNETTTTATETDPLYGIELEIEKSYTPSQKGRFLVYLCPELVNLDEEISLTVNGTEVFRGIVEPDIRHLVNSCATFFDPQRLYPAAIEVDLGKLE</sequence>
<dbReference type="PANTHER" id="PTHR43037">
    <property type="entry name" value="UNNAMED PRODUCT-RELATED"/>
    <property type="match status" value="1"/>
</dbReference>
<protein>
    <recommendedName>
        <fullName evidence="5">Poly(3-hydroxybutyrate) depolymerase</fullName>
    </recommendedName>
</protein>
<evidence type="ECO:0000256" key="1">
    <source>
        <dbReference type="ARBA" id="ARBA00022729"/>
    </source>
</evidence>
<reference evidence="3" key="1">
    <citation type="submission" date="2020-10" db="EMBL/GenBank/DDBJ databases">
        <authorList>
            <person name="Gilroy R."/>
        </authorList>
    </citation>
    <scope>NUCLEOTIDE SEQUENCE</scope>
    <source>
        <strain evidence="3">B3-2255</strain>
    </source>
</reference>
<name>A0A9D9J0T2_9BACT</name>
<dbReference type="EMBL" id="JADILY010000079">
    <property type="protein sequence ID" value="MBO8481601.1"/>
    <property type="molecule type" value="Genomic_DNA"/>
</dbReference>
<dbReference type="AlphaFoldDB" id="A0A9D9J0T2"/>
<dbReference type="Gene3D" id="3.40.50.1820">
    <property type="entry name" value="alpha/beta hydrolase"/>
    <property type="match status" value="1"/>
</dbReference>
<proteinExistence type="predicted"/>
<keyword evidence="1 2" id="KW-0732">Signal</keyword>
<evidence type="ECO:0008006" key="5">
    <source>
        <dbReference type="Google" id="ProtNLM"/>
    </source>
</evidence>
<dbReference type="PROSITE" id="PS51257">
    <property type="entry name" value="PROKAR_LIPOPROTEIN"/>
    <property type="match status" value="1"/>
</dbReference>
<reference evidence="3" key="2">
    <citation type="journal article" date="2021" name="PeerJ">
        <title>Extensive microbial diversity within the chicken gut microbiome revealed by metagenomics and culture.</title>
        <authorList>
            <person name="Gilroy R."/>
            <person name="Ravi A."/>
            <person name="Getino M."/>
            <person name="Pursley I."/>
            <person name="Horton D.L."/>
            <person name="Alikhan N.F."/>
            <person name="Baker D."/>
            <person name="Gharbi K."/>
            <person name="Hall N."/>
            <person name="Watson M."/>
            <person name="Adriaenssens E.M."/>
            <person name="Foster-Nyarko E."/>
            <person name="Jarju S."/>
            <person name="Secka A."/>
            <person name="Antonio M."/>
            <person name="Oren A."/>
            <person name="Chaudhuri R.R."/>
            <person name="La Ragione R."/>
            <person name="Hildebrand F."/>
            <person name="Pallen M.J."/>
        </authorList>
    </citation>
    <scope>NUCLEOTIDE SEQUENCE</scope>
    <source>
        <strain evidence="3">B3-2255</strain>
    </source>
</reference>
<organism evidence="3 4">
    <name type="scientific">Candidatus Merdivivens faecigallinarum</name>
    <dbReference type="NCBI Taxonomy" id="2840871"/>
    <lineage>
        <taxon>Bacteria</taxon>
        <taxon>Pseudomonadati</taxon>
        <taxon>Bacteroidota</taxon>
        <taxon>Bacteroidia</taxon>
        <taxon>Bacteroidales</taxon>
        <taxon>Muribaculaceae</taxon>
        <taxon>Muribaculaceae incertae sedis</taxon>
        <taxon>Candidatus Merdivivens</taxon>
    </lineage>
</organism>